<evidence type="ECO:0000313" key="1">
    <source>
        <dbReference type="EMBL" id="KAI8437110.1"/>
    </source>
</evidence>
<keyword evidence="2" id="KW-1185">Reference proteome</keyword>
<comment type="caution">
    <text evidence="1">The sequence shown here is derived from an EMBL/GenBank/DDBJ whole genome shotgun (WGS) entry which is preliminary data.</text>
</comment>
<protein>
    <submittedName>
        <fullName evidence="1">Uncharacterized protein</fullName>
    </submittedName>
</protein>
<sequence length="170" mass="18898">MFICQKHFEKRFISSKSRLLVAAYPSLFTEDEISSGIPSQANIDTDVIASTSSESPRLSEDPVPSTSSAISVTMEPIASSSALESYPLLNTDNRLGLQEQLVAAEHSENYNLSHGPAAGSSKIRSAKGTMRRRRRLIEKITNMTPECKIIMKSLRSQNNRWIITEELKEP</sequence>
<dbReference type="EMBL" id="CM046117">
    <property type="protein sequence ID" value="KAI8437110.1"/>
    <property type="molecule type" value="Genomic_DNA"/>
</dbReference>
<organism evidence="1 2">
    <name type="scientific">Choristoneura fumiferana</name>
    <name type="common">Spruce budworm moth</name>
    <name type="synonym">Archips fumiferana</name>
    <dbReference type="NCBI Taxonomy" id="7141"/>
    <lineage>
        <taxon>Eukaryota</taxon>
        <taxon>Metazoa</taxon>
        <taxon>Ecdysozoa</taxon>
        <taxon>Arthropoda</taxon>
        <taxon>Hexapoda</taxon>
        <taxon>Insecta</taxon>
        <taxon>Pterygota</taxon>
        <taxon>Neoptera</taxon>
        <taxon>Endopterygota</taxon>
        <taxon>Lepidoptera</taxon>
        <taxon>Glossata</taxon>
        <taxon>Ditrysia</taxon>
        <taxon>Tortricoidea</taxon>
        <taxon>Tortricidae</taxon>
        <taxon>Tortricinae</taxon>
        <taxon>Choristoneura</taxon>
    </lineage>
</organism>
<accession>A0ACC0KLE6</accession>
<proteinExistence type="predicted"/>
<dbReference type="Proteomes" id="UP001064048">
    <property type="component" value="Chromosome 17"/>
</dbReference>
<evidence type="ECO:0000313" key="2">
    <source>
        <dbReference type="Proteomes" id="UP001064048"/>
    </source>
</evidence>
<gene>
    <name evidence="1" type="ORF">MSG28_010461</name>
</gene>
<reference evidence="1 2" key="1">
    <citation type="journal article" date="2022" name="Genome Biol. Evol.">
        <title>The Spruce Budworm Genome: Reconstructing the Evolutionary History of Antifreeze Proteins.</title>
        <authorList>
            <person name="Beliveau C."/>
            <person name="Gagne P."/>
            <person name="Picq S."/>
            <person name="Vernygora O."/>
            <person name="Keeling C.I."/>
            <person name="Pinkney K."/>
            <person name="Doucet D."/>
            <person name="Wen F."/>
            <person name="Johnston J.S."/>
            <person name="Maaroufi H."/>
            <person name="Boyle B."/>
            <person name="Laroche J."/>
            <person name="Dewar K."/>
            <person name="Juretic N."/>
            <person name="Blackburn G."/>
            <person name="Nisole A."/>
            <person name="Brunet B."/>
            <person name="Brandao M."/>
            <person name="Lumley L."/>
            <person name="Duan J."/>
            <person name="Quan G."/>
            <person name="Lucarotti C.J."/>
            <person name="Roe A.D."/>
            <person name="Sperling F.A.H."/>
            <person name="Levesque R.C."/>
            <person name="Cusson M."/>
        </authorList>
    </citation>
    <scope>NUCLEOTIDE SEQUENCE [LARGE SCALE GENOMIC DNA]</scope>
    <source>
        <strain evidence="1">Glfc:IPQL:Cfum</strain>
    </source>
</reference>
<name>A0ACC0KLE6_CHOFU</name>